<comment type="similarity">
    <text evidence="1">Belongs to the NAD(P)-dependent epimerase/dehydratase family.</text>
</comment>
<evidence type="ECO:0000256" key="3">
    <source>
        <dbReference type="ARBA" id="ARBA00023027"/>
    </source>
</evidence>
<dbReference type="CDD" id="cd08946">
    <property type="entry name" value="SDR_e"/>
    <property type="match status" value="1"/>
</dbReference>
<dbReference type="SUPFAM" id="SSF51735">
    <property type="entry name" value="NAD(P)-binding Rossmann-fold domains"/>
    <property type="match status" value="1"/>
</dbReference>
<feature type="domain" description="NAD-dependent epimerase/dehydratase" evidence="5">
    <location>
        <begin position="30"/>
        <end position="187"/>
    </location>
</feature>
<evidence type="ECO:0000313" key="6">
    <source>
        <dbReference type="EMBL" id="NJP46336.1"/>
    </source>
</evidence>
<keyword evidence="3" id="KW-0520">NAD</keyword>
<dbReference type="Proteomes" id="UP000734511">
    <property type="component" value="Unassembled WGS sequence"/>
</dbReference>
<dbReference type="PANTHER" id="PTHR43103">
    <property type="entry name" value="NUCLEOSIDE-DIPHOSPHATE-SUGAR EPIMERASE"/>
    <property type="match status" value="1"/>
</dbReference>
<protein>
    <submittedName>
        <fullName evidence="6">NAD(P)-dependent oxidoreductase</fullName>
    </submittedName>
</protein>
<reference evidence="6 7" key="1">
    <citation type="submission" date="2020-03" db="EMBL/GenBank/DDBJ databases">
        <title>WGS of actinomycetes isolated from Thailand.</title>
        <authorList>
            <person name="Thawai C."/>
        </authorList>
    </citation>
    <scope>NUCLEOTIDE SEQUENCE [LARGE SCALE GENOMIC DNA]</scope>
    <source>
        <strain evidence="6 7">PRB2-1</strain>
    </source>
</reference>
<evidence type="ECO:0000256" key="4">
    <source>
        <dbReference type="SAM" id="MobiDB-lite"/>
    </source>
</evidence>
<proteinExistence type="inferred from homology"/>
<evidence type="ECO:0000256" key="2">
    <source>
        <dbReference type="ARBA" id="ARBA00023002"/>
    </source>
</evidence>
<dbReference type="Pfam" id="PF01370">
    <property type="entry name" value="Epimerase"/>
    <property type="match status" value="1"/>
</dbReference>
<evidence type="ECO:0000313" key="7">
    <source>
        <dbReference type="Proteomes" id="UP000734511"/>
    </source>
</evidence>
<feature type="region of interest" description="Disordered" evidence="4">
    <location>
        <begin position="277"/>
        <end position="303"/>
    </location>
</feature>
<dbReference type="PANTHER" id="PTHR43103:SF5">
    <property type="entry name" value="4-EPIMERASE, PUTATIVE (AFU_ORTHOLOGUE AFUA_7G00360)-RELATED"/>
    <property type="match status" value="1"/>
</dbReference>
<keyword evidence="2" id="KW-0560">Oxidoreductase</keyword>
<sequence>MPPADAHPARQPAARGLDRDPSTAASTGTVLLTGAAGAVGTFLRRGLPALGWHLRCLDLVRPARDDGLEWVTADITRPAELAAAMAEASAVVHLAGIPGETGFDRLLHTNIDGTYRVFEAAVRAGVRRFVYASSNHAVGRHRAGAPLDGAAPVRPDSLYGVSKAFGEALGAYVADRFGMAVAGIRIGSCCERPTRLRHLATWLSPGDTVRLVHAMLTAPGLTYATVNGVSANTRGWWELDSARAMGYQPQDDAEEYAQELLAGFGGPLAADDPDAMYAGGRMAVPDPAVPGGEPSGGCAAPQA</sequence>
<dbReference type="RefSeq" id="WP_167985197.1">
    <property type="nucleotide sequence ID" value="NZ_JAATEJ010000021.1"/>
</dbReference>
<name>A0ABX0ZXM3_9ACTN</name>
<evidence type="ECO:0000256" key="1">
    <source>
        <dbReference type="ARBA" id="ARBA00007637"/>
    </source>
</evidence>
<dbReference type="InterPro" id="IPR036291">
    <property type="entry name" value="NAD(P)-bd_dom_sf"/>
</dbReference>
<keyword evidence="7" id="KW-1185">Reference proteome</keyword>
<accession>A0ABX0ZXM3</accession>
<feature type="region of interest" description="Disordered" evidence="4">
    <location>
        <begin position="1"/>
        <end position="24"/>
    </location>
</feature>
<dbReference type="EMBL" id="JAATEJ010000021">
    <property type="protein sequence ID" value="NJP46336.1"/>
    <property type="molecule type" value="Genomic_DNA"/>
</dbReference>
<comment type="caution">
    <text evidence="6">The sequence shown here is derived from an EMBL/GenBank/DDBJ whole genome shotgun (WGS) entry which is preliminary data.</text>
</comment>
<evidence type="ECO:0000259" key="5">
    <source>
        <dbReference type="Pfam" id="PF01370"/>
    </source>
</evidence>
<dbReference type="Gene3D" id="3.40.50.720">
    <property type="entry name" value="NAD(P)-binding Rossmann-like Domain"/>
    <property type="match status" value="1"/>
</dbReference>
<gene>
    <name evidence="6" type="ORF">HCN08_23435</name>
</gene>
<dbReference type="InterPro" id="IPR001509">
    <property type="entry name" value="Epimerase_deHydtase"/>
</dbReference>
<organism evidence="6 7">
    <name type="scientific">Actinacidiphila epipremni</name>
    <dbReference type="NCBI Taxonomy" id="2053013"/>
    <lineage>
        <taxon>Bacteria</taxon>
        <taxon>Bacillati</taxon>
        <taxon>Actinomycetota</taxon>
        <taxon>Actinomycetes</taxon>
        <taxon>Kitasatosporales</taxon>
        <taxon>Streptomycetaceae</taxon>
        <taxon>Actinacidiphila</taxon>
    </lineage>
</organism>